<dbReference type="InterPro" id="IPR051055">
    <property type="entry name" value="PIF1_helicase"/>
</dbReference>
<sequence length="218" mass="25341">MRLTEIFNTSENPDGWFGGINIVVFGDFLQLPPVKEDFSFVKLSKEKLEKYVGGMDTFDIWSLFEYDELRINVRQKDDKRYGELLSQLRLGYVTPDDIDLLNQRKFEFIHRDSSKTIDELCRYLVKLPADSVCLLPTRRMCENLNTAMLRKLQSEEIKLIAKDSFQSNKKLENKINKLLSTNNNSNQCGIDRKITIKIGATIMIRRNIDVTLGLFMSQ</sequence>
<protein>
    <recommendedName>
        <fullName evidence="3">ATP-dependent DNA helicase</fullName>
    </recommendedName>
</protein>
<name>A0ABD2W9T3_9HYME</name>
<gene>
    <name evidence="1" type="ORF">TKK_015202</name>
</gene>
<organism evidence="1 2">
    <name type="scientific">Trichogramma kaykai</name>
    <dbReference type="NCBI Taxonomy" id="54128"/>
    <lineage>
        <taxon>Eukaryota</taxon>
        <taxon>Metazoa</taxon>
        <taxon>Ecdysozoa</taxon>
        <taxon>Arthropoda</taxon>
        <taxon>Hexapoda</taxon>
        <taxon>Insecta</taxon>
        <taxon>Pterygota</taxon>
        <taxon>Neoptera</taxon>
        <taxon>Endopterygota</taxon>
        <taxon>Hymenoptera</taxon>
        <taxon>Apocrita</taxon>
        <taxon>Proctotrupomorpha</taxon>
        <taxon>Chalcidoidea</taxon>
        <taxon>Trichogrammatidae</taxon>
        <taxon>Trichogramma</taxon>
    </lineage>
</organism>
<dbReference type="Proteomes" id="UP001627154">
    <property type="component" value="Unassembled WGS sequence"/>
</dbReference>
<dbReference type="EMBL" id="JBJJXI010000122">
    <property type="protein sequence ID" value="KAL3389842.1"/>
    <property type="molecule type" value="Genomic_DNA"/>
</dbReference>
<evidence type="ECO:0008006" key="3">
    <source>
        <dbReference type="Google" id="ProtNLM"/>
    </source>
</evidence>
<proteinExistence type="predicted"/>
<evidence type="ECO:0000313" key="2">
    <source>
        <dbReference type="Proteomes" id="UP001627154"/>
    </source>
</evidence>
<dbReference type="InterPro" id="IPR027417">
    <property type="entry name" value="P-loop_NTPase"/>
</dbReference>
<keyword evidence="2" id="KW-1185">Reference proteome</keyword>
<comment type="caution">
    <text evidence="1">The sequence shown here is derived from an EMBL/GenBank/DDBJ whole genome shotgun (WGS) entry which is preliminary data.</text>
</comment>
<reference evidence="1 2" key="1">
    <citation type="journal article" date="2024" name="bioRxiv">
        <title>A reference genome for Trichogramma kaykai: A tiny desert-dwelling parasitoid wasp with competing sex-ratio distorters.</title>
        <authorList>
            <person name="Culotta J."/>
            <person name="Lindsey A.R."/>
        </authorList>
    </citation>
    <scope>NUCLEOTIDE SEQUENCE [LARGE SCALE GENOMIC DNA]</scope>
    <source>
        <strain evidence="1 2">KSX58</strain>
    </source>
</reference>
<dbReference type="PANTHER" id="PTHR47642">
    <property type="entry name" value="ATP-DEPENDENT DNA HELICASE"/>
    <property type="match status" value="1"/>
</dbReference>
<accession>A0ABD2W9T3</accession>
<dbReference type="SUPFAM" id="SSF52540">
    <property type="entry name" value="P-loop containing nucleoside triphosphate hydrolases"/>
    <property type="match status" value="1"/>
</dbReference>
<dbReference type="AlphaFoldDB" id="A0ABD2W9T3"/>
<evidence type="ECO:0000313" key="1">
    <source>
        <dbReference type="EMBL" id="KAL3389842.1"/>
    </source>
</evidence>